<evidence type="ECO:0000256" key="5">
    <source>
        <dbReference type="ARBA" id="ARBA00022605"/>
    </source>
</evidence>
<evidence type="ECO:0000256" key="1">
    <source>
        <dbReference type="ARBA" id="ARBA00004967"/>
    </source>
</evidence>
<dbReference type="SUPFAM" id="SSF69864">
    <property type="entry name" value="Argininosuccinate synthetase, C-terminal domain"/>
    <property type="match status" value="1"/>
</dbReference>
<reference evidence="10 11" key="1">
    <citation type="submission" date="2014-04" db="EMBL/GenBank/DDBJ databases">
        <title>Characterization and application of a salt tolerant electro-active bacterium.</title>
        <authorList>
            <person name="Yang L."/>
            <person name="Wei S."/>
            <person name="Tay Q.X.M."/>
        </authorList>
    </citation>
    <scope>NUCLEOTIDE SEQUENCE [LARGE SCALE GENOMIC DNA]</scope>
    <source>
        <strain evidence="10 11">LY1</strain>
    </source>
</reference>
<proteinExistence type="predicted"/>
<dbReference type="GO" id="GO:0004055">
    <property type="term" value="F:argininosuccinate synthase activity"/>
    <property type="evidence" value="ECO:0007669"/>
    <property type="project" value="UniProtKB-EC"/>
</dbReference>
<comment type="pathway">
    <text evidence="1">Amino-acid biosynthesis; L-arginine biosynthesis; L-arginine from L-ornithine and carbamoyl phosphate: step 2/3.</text>
</comment>
<dbReference type="EC" id="6.3.4.5" evidence="2"/>
<comment type="caution">
    <text evidence="10">The sequence shown here is derived from an EMBL/GenBank/DDBJ whole genome shotgun (WGS) entry which is preliminary data.</text>
</comment>
<dbReference type="InterPro" id="IPR001518">
    <property type="entry name" value="Arginosuc_synth"/>
</dbReference>
<evidence type="ECO:0000259" key="8">
    <source>
        <dbReference type="Pfam" id="PF00764"/>
    </source>
</evidence>
<dbReference type="RefSeq" id="WP_035068864.1">
    <property type="nucleotide sequence ID" value="NZ_JMIH01000004.1"/>
</dbReference>
<gene>
    <name evidence="10" type="ORF">EL17_22830</name>
</gene>
<dbReference type="InterPro" id="IPR018223">
    <property type="entry name" value="Arginosuc_synth_CS"/>
</dbReference>
<keyword evidence="5" id="KW-0028">Amino-acid biosynthesis</keyword>
<dbReference type="UniPathway" id="UPA00068">
    <property type="reaction ID" value="UER00113"/>
</dbReference>
<evidence type="ECO:0000256" key="2">
    <source>
        <dbReference type="ARBA" id="ARBA00012286"/>
    </source>
</evidence>
<dbReference type="SUPFAM" id="SSF52402">
    <property type="entry name" value="Adenine nucleotide alpha hydrolases-like"/>
    <property type="match status" value="1"/>
</dbReference>
<evidence type="ECO:0000256" key="4">
    <source>
        <dbReference type="ARBA" id="ARBA00022598"/>
    </source>
</evidence>
<dbReference type="InterPro" id="IPR048267">
    <property type="entry name" value="Arginosuc_syn_N"/>
</dbReference>
<dbReference type="eggNOG" id="COG0137">
    <property type="taxonomic scope" value="Bacteria"/>
</dbReference>
<dbReference type="Gene3D" id="3.90.1260.10">
    <property type="entry name" value="Argininosuccinate synthetase, chain A, domain 2"/>
    <property type="match status" value="1"/>
</dbReference>
<dbReference type="Gene3D" id="3.40.50.620">
    <property type="entry name" value="HUPs"/>
    <property type="match status" value="1"/>
</dbReference>
<accession>A0A074L7M1</accession>
<dbReference type="GO" id="GO:0000050">
    <property type="term" value="P:urea cycle"/>
    <property type="evidence" value="ECO:0007669"/>
    <property type="project" value="TreeGrafter"/>
</dbReference>
<evidence type="ECO:0000256" key="7">
    <source>
        <dbReference type="ARBA" id="ARBA00022840"/>
    </source>
</evidence>
<feature type="domain" description="Arginosuccinate synthase C-terminal" evidence="9">
    <location>
        <begin position="173"/>
        <end position="386"/>
    </location>
</feature>
<keyword evidence="3" id="KW-0055">Arginine biosynthesis</keyword>
<sequence>MKKVLLAYSGGLDTTYCALYLSKIKGFEVHAVMVNTGGFDQSELSEVEKRAAALGIASFEVLDVTQEYYDKVIKFLIFGNVLKNQTYPLSVSAERIVQAKAIAEHAKKINAAAIAHGSTGAGNDQVRFDMIFQTIHPAAEIITPIRDLKLSREEEISFLKEHGVQMNFEKAAYSINKGIWGTSVGGKETLTSHGSLPDEAYPTQFTKSEPETLEITFEKGEIAAVNGESLDPVKAIQKIQSLAAPFAIGRDIHVGDTIIGIKGRVGFEAAAALIIIKAHQLLEKHTLTKWQTFWKNQLSEFYGTHLHEGHYLDPAMRNMEAFMSDTQQFVTGKVSVELLPYRFKLIGISSEHDLMSAKFGSYGEMNTGWTGDDVKGFTKIFGNQTSIFHQVNKTLDND</sequence>
<evidence type="ECO:0000256" key="6">
    <source>
        <dbReference type="ARBA" id="ARBA00022741"/>
    </source>
</evidence>
<dbReference type="GO" id="GO:0005524">
    <property type="term" value="F:ATP binding"/>
    <property type="evidence" value="ECO:0007669"/>
    <property type="project" value="UniProtKB-KW"/>
</dbReference>
<evidence type="ECO:0000313" key="11">
    <source>
        <dbReference type="Proteomes" id="UP000027821"/>
    </source>
</evidence>
<dbReference type="GO" id="GO:0000053">
    <property type="term" value="P:argininosuccinate metabolic process"/>
    <property type="evidence" value="ECO:0007669"/>
    <property type="project" value="TreeGrafter"/>
</dbReference>
<dbReference type="InterPro" id="IPR014729">
    <property type="entry name" value="Rossmann-like_a/b/a_fold"/>
</dbReference>
<keyword evidence="6" id="KW-0547">Nucleotide-binding</keyword>
<keyword evidence="11" id="KW-1185">Reference proteome</keyword>
<dbReference type="GO" id="GO:0005737">
    <property type="term" value="C:cytoplasm"/>
    <property type="evidence" value="ECO:0007669"/>
    <property type="project" value="TreeGrafter"/>
</dbReference>
<evidence type="ECO:0000256" key="3">
    <source>
        <dbReference type="ARBA" id="ARBA00022571"/>
    </source>
</evidence>
<dbReference type="PROSITE" id="PS00564">
    <property type="entry name" value="ARGININOSUCCIN_SYN_1"/>
    <property type="match status" value="1"/>
</dbReference>
<dbReference type="Proteomes" id="UP000027821">
    <property type="component" value="Unassembled WGS sequence"/>
</dbReference>
<evidence type="ECO:0000259" key="9">
    <source>
        <dbReference type="Pfam" id="PF20979"/>
    </source>
</evidence>
<dbReference type="Pfam" id="PF20979">
    <property type="entry name" value="Arginosuc_syn_C"/>
    <property type="match status" value="1"/>
</dbReference>
<name>A0A074L7M1_9BACT</name>
<dbReference type="OrthoDB" id="9801641at2"/>
<dbReference type="PANTHER" id="PTHR11587:SF2">
    <property type="entry name" value="ARGININOSUCCINATE SYNTHASE"/>
    <property type="match status" value="1"/>
</dbReference>
<keyword evidence="7" id="KW-0067">ATP-binding</keyword>
<dbReference type="PANTHER" id="PTHR11587">
    <property type="entry name" value="ARGININOSUCCINATE SYNTHASE"/>
    <property type="match status" value="1"/>
</dbReference>
<dbReference type="GO" id="GO:0006526">
    <property type="term" value="P:L-arginine biosynthetic process"/>
    <property type="evidence" value="ECO:0007669"/>
    <property type="project" value="UniProtKB-UniPathway"/>
</dbReference>
<organism evidence="10 11">
    <name type="scientific">Anditalea andensis</name>
    <dbReference type="NCBI Taxonomy" id="1048983"/>
    <lineage>
        <taxon>Bacteria</taxon>
        <taxon>Pseudomonadati</taxon>
        <taxon>Bacteroidota</taxon>
        <taxon>Cytophagia</taxon>
        <taxon>Cytophagales</taxon>
        <taxon>Cytophagaceae</taxon>
        <taxon>Anditalea</taxon>
    </lineage>
</organism>
<dbReference type="AlphaFoldDB" id="A0A074L7M1"/>
<dbReference type="InterPro" id="IPR048268">
    <property type="entry name" value="Arginosuc_syn_C"/>
</dbReference>
<protein>
    <recommendedName>
        <fullName evidence="2">argininosuccinate synthase</fullName>
        <ecNumber evidence="2">6.3.4.5</ecNumber>
    </recommendedName>
</protein>
<dbReference type="Pfam" id="PF00764">
    <property type="entry name" value="Arginosuc_synth"/>
    <property type="match status" value="1"/>
</dbReference>
<dbReference type="EMBL" id="JMIH01000004">
    <property type="protein sequence ID" value="KEO75858.1"/>
    <property type="molecule type" value="Genomic_DNA"/>
</dbReference>
<dbReference type="STRING" id="1048983.EL17_22830"/>
<keyword evidence="4" id="KW-0436">Ligase</keyword>
<feature type="domain" description="Arginosuccinate synthase-like N-terminal" evidence="8">
    <location>
        <begin position="3"/>
        <end position="164"/>
    </location>
</feature>
<dbReference type="InterPro" id="IPR024074">
    <property type="entry name" value="AS_cat/multimer_dom_body"/>
</dbReference>
<evidence type="ECO:0000313" key="10">
    <source>
        <dbReference type="EMBL" id="KEO75858.1"/>
    </source>
</evidence>